<evidence type="ECO:0000259" key="14">
    <source>
        <dbReference type="PROSITE" id="PS50051"/>
    </source>
</evidence>
<dbReference type="Pfam" id="PF14551">
    <property type="entry name" value="MCM_N"/>
    <property type="match status" value="1"/>
</dbReference>
<evidence type="ECO:0000256" key="9">
    <source>
        <dbReference type="ARBA" id="ARBA00023242"/>
    </source>
</evidence>
<dbReference type="GO" id="GO:0006271">
    <property type="term" value="P:DNA strand elongation involved in DNA replication"/>
    <property type="evidence" value="ECO:0007669"/>
    <property type="project" value="TreeGrafter"/>
</dbReference>
<evidence type="ECO:0000256" key="8">
    <source>
        <dbReference type="ARBA" id="ARBA00023125"/>
    </source>
</evidence>
<dbReference type="GO" id="GO:0017116">
    <property type="term" value="F:single-stranded DNA helicase activity"/>
    <property type="evidence" value="ECO:0007669"/>
    <property type="project" value="TreeGrafter"/>
</dbReference>
<keyword evidence="6 11" id="KW-0347">Helicase</keyword>
<dbReference type="PANTHER" id="PTHR11630">
    <property type="entry name" value="DNA REPLICATION LICENSING FACTOR MCM FAMILY MEMBER"/>
    <property type="match status" value="1"/>
</dbReference>
<dbReference type="InterPro" id="IPR008047">
    <property type="entry name" value="MCM_4"/>
</dbReference>
<evidence type="ECO:0000256" key="10">
    <source>
        <dbReference type="RuleBase" id="RU004070"/>
    </source>
</evidence>
<keyword evidence="13" id="KW-1133">Transmembrane helix</keyword>
<dbReference type="InterPro" id="IPR012340">
    <property type="entry name" value="NA-bd_OB-fold"/>
</dbReference>
<dbReference type="AlphaFoldDB" id="A0A653C4J2"/>
<dbReference type="Pfam" id="PF00493">
    <property type="entry name" value="MCM"/>
    <property type="match status" value="1"/>
</dbReference>
<feature type="compositionally biased region" description="Polar residues" evidence="12">
    <location>
        <begin position="116"/>
        <end position="128"/>
    </location>
</feature>
<dbReference type="FunFam" id="2.20.28.10:FF:000003">
    <property type="entry name" value="DNA helicase"/>
    <property type="match status" value="1"/>
</dbReference>
<reference evidence="15 16" key="1">
    <citation type="submission" date="2019-01" db="EMBL/GenBank/DDBJ databases">
        <authorList>
            <person name="Sayadi A."/>
        </authorList>
    </citation>
    <scope>NUCLEOTIDE SEQUENCE [LARGE SCALE GENOMIC DNA]</scope>
</reference>
<evidence type="ECO:0000313" key="15">
    <source>
        <dbReference type="EMBL" id="VEN42705.1"/>
    </source>
</evidence>
<proteinExistence type="inferred from homology"/>
<dbReference type="PROSITE" id="PS50051">
    <property type="entry name" value="MCM_2"/>
    <property type="match status" value="1"/>
</dbReference>
<dbReference type="Gene3D" id="1.10.10.10">
    <property type="entry name" value="Winged helix-like DNA-binding domain superfamily/Winged helix DNA-binding domain"/>
    <property type="match status" value="1"/>
</dbReference>
<dbReference type="Pfam" id="PF17855">
    <property type="entry name" value="MCM_lid"/>
    <property type="match status" value="1"/>
</dbReference>
<sequence>LNLKSKRFGAFFVCDLCLCVFLILVQLYPNRTYFALYFQKSHLKSAKMPSPPLQDSEESPRRRREGLRTPAREQPSPAPSAAGRTPTRTPRKEAASPAKSVASSKSSGRTPRRTAGTPSAKSVVSSVDTPMRWGRPASAIDGEREIPASPAHSMAPTSPGMGLMSEIDLSSPLNYGTPSSLGSIRTPRSGIRGTPIRLRPDVRSDKRIRQVNVGGETPLEPIPESGETDSNVPHLVIWGTNVSVSECKQKFKQFILRFIDPNAEEDERTEDMNLNEPLYLQKLEEIHTLEEPFLNVNCSHLETFDKDLYRQLICYPQEVIPTFDMTVNEMFYERYPAAVLEHQIQVRPFNAEKTKNMRSLNPEDIDQLITISGMVIRTSNIIPEMREAFFKCIVCQFTTTVEIDRGRINEPTLCTSCNTNYCFTLVHNRSQFTDKQMVKLQESPDDMPAGQTPYTVVLFAHNDLIDVVHPGDRVTVTGIYRAQPLQVNPRMRNIRSVYKTHIDVLHFRKIDQKRLYEEEDGKDHRFTPERVELLNILSQKRDIYDRLTRAIAPSIYENEDVKKGILLQLFGGTKKTFTISGRTNFRAEINILLCGDPGTSKSQLLQYVYNLVPRSQYTSGKGSSAVGLTAYVTKDPETRQLVLQTGALVLADNGICCIDEFDKMNDSTRSVLHEVMEQQTLSIAKAGIICQLNARTSILAGANPTESQWNKNKTIIENVQLPHTLLSRFDLIFLILDPQNENYDRKLARHLVSLYYRTRDEEEDEVLDMSILRDYIAYAKEHVNPKLSDQAAQKLIQSYVDMRKVGSGRGQISAYPRQLESLIRLSEAHAKVRLSQVVEIEDVDEAYRLHKEALKQSATDPLSGKIDIGILTTGLSSAARKKRMELAQTVKKLIETKGSIPIISYPKLFDELKQSSDIQVTREQFEDALKDLQDDGLIVVIGRTSIRVVRNRD</sequence>
<evidence type="ECO:0000313" key="16">
    <source>
        <dbReference type="Proteomes" id="UP000410492"/>
    </source>
</evidence>
<dbReference type="Gene3D" id="2.40.50.140">
    <property type="entry name" value="Nucleic acid-binding proteins"/>
    <property type="match status" value="1"/>
</dbReference>
<dbReference type="GO" id="GO:0016887">
    <property type="term" value="F:ATP hydrolysis activity"/>
    <property type="evidence" value="ECO:0007669"/>
    <property type="project" value="RHEA"/>
</dbReference>
<dbReference type="EMBL" id="CAACVG010006943">
    <property type="protein sequence ID" value="VEN42705.1"/>
    <property type="molecule type" value="Genomic_DNA"/>
</dbReference>
<dbReference type="InterPro" id="IPR027925">
    <property type="entry name" value="MCM_N"/>
</dbReference>
<dbReference type="CDD" id="cd17755">
    <property type="entry name" value="MCM4"/>
    <property type="match status" value="1"/>
</dbReference>
<dbReference type="Gene3D" id="3.40.50.300">
    <property type="entry name" value="P-loop containing nucleotide triphosphate hydrolases"/>
    <property type="match status" value="1"/>
</dbReference>
<dbReference type="SUPFAM" id="SSF52540">
    <property type="entry name" value="P-loop containing nucleoside triphosphate hydrolases"/>
    <property type="match status" value="1"/>
</dbReference>
<evidence type="ECO:0000256" key="5">
    <source>
        <dbReference type="ARBA" id="ARBA00022801"/>
    </source>
</evidence>
<keyword evidence="7 10" id="KW-0067">ATP-binding</keyword>
<evidence type="ECO:0000256" key="4">
    <source>
        <dbReference type="ARBA" id="ARBA00022741"/>
    </source>
</evidence>
<keyword evidence="16" id="KW-1185">Reference proteome</keyword>
<dbReference type="Pfam" id="PF17207">
    <property type="entry name" value="MCM_OB"/>
    <property type="match status" value="1"/>
</dbReference>
<dbReference type="InterPro" id="IPR018525">
    <property type="entry name" value="MCM_CS"/>
</dbReference>
<evidence type="ECO:0000256" key="1">
    <source>
        <dbReference type="ARBA" id="ARBA00004123"/>
    </source>
</evidence>
<dbReference type="GO" id="GO:1902975">
    <property type="term" value="P:mitotic DNA replication initiation"/>
    <property type="evidence" value="ECO:0007669"/>
    <property type="project" value="TreeGrafter"/>
</dbReference>
<keyword evidence="8 10" id="KW-0238">DNA-binding</keyword>
<dbReference type="Pfam" id="PF21128">
    <property type="entry name" value="WHD_MCM4"/>
    <property type="match status" value="1"/>
</dbReference>
<dbReference type="Gene3D" id="2.20.28.10">
    <property type="match status" value="1"/>
</dbReference>
<dbReference type="EC" id="3.6.4.12" evidence="11"/>
<accession>A0A653C4J2</accession>
<dbReference type="InterPro" id="IPR033762">
    <property type="entry name" value="MCM_OB"/>
</dbReference>
<dbReference type="SUPFAM" id="SSF50249">
    <property type="entry name" value="Nucleic acid-binding proteins"/>
    <property type="match status" value="1"/>
</dbReference>
<evidence type="ECO:0000256" key="7">
    <source>
        <dbReference type="ARBA" id="ARBA00022840"/>
    </source>
</evidence>
<dbReference type="GO" id="GO:0000727">
    <property type="term" value="P:double-strand break repair via break-induced replication"/>
    <property type="evidence" value="ECO:0007669"/>
    <property type="project" value="TreeGrafter"/>
</dbReference>
<gene>
    <name evidence="15" type="ORF">CALMAC_LOCUS6098</name>
</gene>
<dbReference type="FunFam" id="3.30.1640.10:FF:000001">
    <property type="entry name" value="DNA helicase"/>
    <property type="match status" value="1"/>
</dbReference>
<comment type="catalytic activity">
    <reaction evidence="11">
        <text>ATP + H2O = ADP + phosphate + H(+)</text>
        <dbReference type="Rhea" id="RHEA:13065"/>
        <dbReference type="ChEBI" id="CHEBI:15377"/>
        <dbReference type="ChEBI" id="CHEBI:15378"/>
        <dbReference type="ChEBI" id="CHEBI:30616"/>
        <dbReference type="ChEBI" id="CHEBI:43474"/>
        <dbReference type="ChEBI" id="CHEBI:456216"/>
        <dbReference type="EC" id="3.6.4.12"/>
    </reaction>
</comment>
<feature type="compositionally biased region" description="Low complexity" evidence="12">
    <location>
        <begin position="95"/>
        <end position="107"/>
    </location>
</feature>
<evidence type="ECO:0000256" key="2">
    <source>
        <dbReference type="ARBA" id="ARBA00008010"/>
    </source>
</evidence>
<dbReference type="GO" id="GO:0003697">
    <property type="term" value="F:single-stranded DNA binding"/>
    <property type="evidence" value="ECO:0007669"/>
    <property type="project" value="TreeGrafter"/>
</dbReference>
<dbReference type="PRINTS" id="PR01657">
    <property type="entry name" value="MCMFAMILY"/>
</dbReference>
<protein>
    <recommendedName>
        <fullName evidence="11">DNA replication licensing factor MCM4</fullName>
        <ecNumber evidence="11">3.6.4.12</ecNumber>
    </recommendedName>
</protein>
<organism evidence="15 16">
    <name type="scientific">Callosobruchus maculatus</name>
    <name type="common">Southern cowpea weevil</name>
    <name type="synonym">Pulse bruchid</name>
    <dbReference type="NCBI Taxonomy" id="64391"/>
    <lineage>
        <taxon>Eukaryota</taxon>
        <taxon>Metazoa</taxon>
        <taxon>Ecdysozoa</taxon>
        <taxon>Arthropoda</taxon>
        <taxon>Hexapoda</taxon>
        <taxon>Insecta</taxon>
        <taxon>Pterygota</taxon>
        <taxon>Neoptera</taxon>
        <taxon>Endopterygota</taxon>
        <taxon>Coleoptera</taxon>
        <taxon>Polyphaga</taxon>
        <taxon>Cucujiformia</taxon>
        <taxon>Chrysomeloidea</taxon>
        <taxon>Chrysomelidae</taxon>
        <taxon>Bruchinae</taxon>
        <taxon>Bruchini</taxon>
        <taxon>Callosobruchus</taxon>
    </lineage>
</organism>
<feature type="region of interest" description="Disordered" evidence="12">
    <location>
        <begin position="45"/>
        <end position="161"/>
    </location>
</feature>
<comment type="subunit">
    <text evidence="11">Component of the MCM2-7 complex.</text>
</comment>
<evidence type="ECO:0000256" key="6">
    <source>
        <dbReference type="ARBA" id="ARBA00022806"/>
    </source>
</evidence>
<dbReference type="InterPro" id="IPR031327">
    <property type="entry name" value="MCM"/>
</dbReference>
<keyword evidence="4 10" id="KW-0547">Nucleotide-binding</keyword>
<keyword evidence="9 11" id="KW-0539">Nucleus</keyword>
<keyword evidence="13" id="KW-0812">Transmembrane</keyword>
<dbReference type="PROSITE" id="PS00847">
    <property type="entry name" value="MCM_1"/>
    <property type="match status" value="1"/>
</dbReference>
<feature type="transmembrane region" description="Helical" evidence="13">
    <location>
        <begin position="7"/>
        <end position="28"/>
    </location>
</feature>
<dbReference type="Proteomes" id="UP000410492">
    <property type="component" value="Unassembled WGS sequence"/>
</dbReference>
<evidence type="ECO:0000256" key="13">
    <source>
        <dbReference type="SAM" id="Phobius"/>
    </source>
</evidence>
<feature type="non-terminal residue" evidence="15">
    <location>
        <position position="1"/>
    </location>
</feature>
<dbReference type="InterPro" id="IPR001208">
    <property type="entry name" value="MCM_dom"/>
</dbReference>
<comment type="function">
    <text evidence="11">Acts as component of the MCM2-7 complex (MCM complex) which is the replicative helicase essential for 'once per cell cycle' DNA replication initiation and elongation in eukaryotic cells. The active ATPase sites in the MCM2-7 ring are formed through the interaction surfaces of two neighboring subunits such that a critical structure of a conserved arginine finger motif is provided in trans relative to the ATP-binding site of the Walker A box of the adjacent subunit. The six ATPase active sites, however, are likely to contribute differentially to the complex helicase activity.</text>
</comment>
<comment type="subcellular location">
    <subcellularLocation>
        <location evidence="1">Nucleus</location>
    </subcellularLocation>
</comment>
<dbReference type="OrthoDB" id="10251574at2759"/>
<evidence type="ECO:0000256" key="11">
    <source>
        <dbReference type="RuleBase" id="RU368062"/>
    </source>
</evidence>
<dbReference type="PRINTS" id="PR01660">
    <property type="entry name" value="MCMPROTEIN4"/>
</dbReference>
<dbReference type="GO" id="GO:0005524">
    <property type="term" value="F:ATP binding"/>
    <property type="evidence" value="ECO:0007669"/>
    <property type="project" value="UniProtKB-UniRule"/>
</dbReference>
<evidence type="ECO:0000256" key="12">
    <source>
        <dbReference type="SAM" id="MobiDB-lite"/>
    </source>
</evidence>
<comment type="similarity">
    <text evidence="2 10">Belongs to the MCM family.</text>
</comment>
<dbReference type="FunFam" id="3.40.50.300:FF:000217">
    <property type="entry name" value="DNA helicase"/>
    <property type="match status" value="1"/>
</dbReference>
<dbReference type="InterPro" id="IPR036388">
    <property type="entry name" value="WH-like_DNA-bd_sf"/>
</dbReference>
<name>A0A653C4J2_CALMS</name>
<evidence type="ECO:0000256" key="3">
    <source>
        <dbReference type="ARBA" id="ARBA00022705"/>
    </source>
</evidence>
<dbReference type="GO" id="GO:0005634">
    <property type="term" value="C:nucleus"/>
    <property type="evidence" value="ECO:0007669"/>
    <property type="project" value="UniProtKB-SubCell"/>
</dbReference>
<dbReference type="GO" id="GO:0042555">
    <property type="term" value="C:MCM complex"/>
    <property type="evidence" value="ECO:0007669"/>
    <property type="project" value="UniProtKB-UniRule"/>
</dbReference>
<dbReference type="PANTHER" id="PTHR11630:SF66">
    <property type="entry name" value="DNA REPLICATION LICENSING FACTOR MCM4"/>
    <property type="match status" value="1"/>
</dbReference>
<dbReference type="Gene3D" id="3.30.1640.10">
    <property type="entry name" value="mini-chromosome maintenance (MCM) complex, chain A, domain 1"/>
    <property type="match status" value="1"/>
</dbReference>
<keyword evidence="13" id="KW-0472">Membrane</keyword>
<dbReference type="SMART" id="SM00350">
    <property type="entry name" value="MCM"/>
    <property type="match status" value="1"/>
</dbReference>
<dbReference type="InterPro" id="IPR041562">
    <property type="entry name" value="MCM_lid"/>
</dbReference>
<keyword evidence="3 11" id="KW-0235">DNA replication</keyword>
<feature type="domain" description="MCM C-terminal AAA(+) ATPase" evidence="14">
    <location>
        <begin position="543"/>
        <end position="751"/>
    </location>
</feature>
<keyword evidence="5 11" id="KW-0378">Hydrolase</keyword>
<dbReference type="InterPro" id="IPR027417">
    <property type="entry name" value="P-loop_NTPase"/>
</dbReference>